<dbReference type="Pfam" id="PF00566">
    <property type="entry name" value="RabGAP-TBC"/>
    <property type="match status" value="1"/>
</dbReference>
<feature type="domain" description="Rab-GAP TBC" evidence="2">
    <location>
        <begin position="306"/>
        <end position="494"/>
    </location>
</feature>
<reference evidence="3" key="1">
    <citation type="submission" date="2020-11" db="EMBL/GenBank/DDBJ databases">
        <authorList>
            <person name="Tran Van P."/>
        </authorList>
    </citation>
    <scope>NUCLEOTIDE SEQUENCE</scope>
</reference>
<name>A0A7R9HQX9_9NEOP</name>
<dbReference type="GO" id="GO:0005886">
    <property type="term" value="C:plasma membrane"/>
    <property type="evidence" value="ECO:0007669"/>
    <property type="project" value="UniProtKB-ARBA"/>
</dbReference>
<dbReference type="EMBL" id="OB794905">
    <property type="protein sequence ID" value="CAD7431303.1"/>
    <property type="molecule type" value="Genomic_DNA"/>
</dbReference>
<dbReference type="PANTHER" id="PTHR47219">
    <property type="entry name" value="RAB GTPASE-ACTIVATING PROTEIN 1-LIKE"/>
    <property type="match status" value="1"/>
</dbReference>
<dbReference type="FunFam" id="1.10.8.270:FF:000007">
    <property type="entry name" value="TBC1 domain family member 10A"/>
    <property type="match status" value="1"/>
</dbReference>
<organism evidence="3">
    <name type="scientific">Timema monikensis</name>
    <dbReference type="NCBI Taxonomy" id="170555"/>
    <lineage>
        <taxon>Eukaryota</taxon>
        <taxon>Metazoa</taxon>
        <taxon>Ecdysozoa</taxon>
        <taxon>Arthropoda</taxon>
        <taxon>Hexapoda</taxon>
        <taxon>Insecta</taxon>
        <taxon>Pterygota</taxon>
        <taxon>Neoptera</taxon>
        <taxon>Polyneoptera</taxon>
        <taxon>Phasmatodea</taxon>
        <taxon>Timematodea</taxon>
        <taxon>Timematoidea</taxon>
        <taxon>Timematidae</taxon>
        <taxon>Timema</taxon>
    </lineage>
</organism>
<dbReference type="GO" id="GO:0005096">
    <property type="term" value="F:GTPase activator activity"/>
    <property type="evidence" value="ECO:0007669"/>
    <property type="project" value="UniProtKB-KW"/>
</dbReference>
<dbReference type="Gene3D" id="1.10.8.270">
    <property type="entry name" value="putative rabgap domain of human tbc1 domain family member 14 like domains"/>
    <property type="match status" value="1"/>
</dbReference>
<dbReference type="FunFam" id="1.10.472.80:FF:000008">
    <property type="entry name" value="TBC1 domain family member 10A"/>
    <property type="match status" value="1"/>
</dbReference>
<keyword evidence="1" id="KW-0343">GTPase activation</keyword>
<sequence>MFRGSVTAFAWEESKKYFEKKNFSSLDRDSKPNLPVISTRVYCESDALDHAASEEGFGLKNNVMASSYPEQVTSQGVDNEDSGSETSSIVHNGSVISTVPDRHGFLGGTQYSTDPGSEPAFAWRRDSNLDLPVLSSRAQHDKRVSQLRHRGGDEEGRIRGHVPAFACKERRSTPNQYSNPDLPVLGSLDCESDILNHVATEAGIGKVELKEVNPHLRGRRVENHLGTPPVHPTKIRTSISPSSAVGLNTTSALANYVTEAVKLKKQQTVPAIVVLRREQKWLRMLAHWDRVMNANYKKVRERCRKGIPPSVRPRAWLFLCGGKLLLEQSKTLYKELILQEGDARWVDDIRKDLHRQFPFHEMFVDQAGHGQRDLFQVLKAYSILNESVGYCQAQAPVAAFLLMHMPAEEAFWCLVSICDKYLTGYYSQGMETLQIDGEILFGLVKKVSPNVYKHLKKQKIEPILYMTEWFLCVFTRTLPWDTILRVWDMFLCEGVKIVFKVALVLLKFSLGRAGVLKKCPTMYETLEVLRNPPQAIMEEEFLINQMHRLNLTEEDFEYEHRRQMAKRRAAQLENKKIIRR</sequence>
<dbReference type="InterPro" id="IPR035969">
    <property type="entry name" value="Rab-GAP_TBC_sf"/>
</dbReference>
<dbReference type="PROSITE" id="PS50086">
    <property type="entry name" value="TBC_RABGAP"/>
    <property type="match status" value="1"/>
</dbReference>
<dbReference type="SUPFAM" id="SSF47923">
    <property type="entry name" value="Ypt/Rab-GAP domain of gyp1p"/>
    <property type="match status" value="2"/>
</dbReference>
<dbReference type="Gene3D" id="1.10.472.80">
    <property type="entry name" value="Ypt/Rab-GAP domain of gyp1p, domain 3"/>
    <property type="match status" value="1"/>
</dbReference>
<dbReference type="Gene3D" id="1.10.10.750">
    <property type="entry name" value="Ypt/Rab-GAP domain of gyp1p, domain 1"/>
    <property type="match status" value="1"/>
</dbReference>
<dbReference type="AlphaFoldDB" id="A0A7R9HQX9"/>
<protein>
    <recommendedName>
        <fullName evidence="2">Rab-GAP TBC domain-containing protein</fullName>
    </recommendedName>
</protein>
<evidence type="ECO:0000256" key="1">
    <source>
        <dbReference type="ARBA" id="ARBA00022468"/>
    </source>
</evidence>
<gene>
    <name evidence="3" type="ORF">TMSB3V08_LOCUS8042</name>
</gene>
<accession>A0A7R9HQX9</accession>
<dbReference type="InterPro" id="IPR050302">
    <property type="entry name" value="Rab_GAP_TBC_domain"/>
</dbReference>
<dbReference type="SMART" id="SM00164">
    <property type="entry name" value="TBC"/>
    <property type="match status" value="1"/>
</dbReference>
<proteinExistence type="predicted"/>
<dbReference type="GO" id="GO:0031267">
    <property type="term" value="F:small GTPase binding"/>
    <property type="evidence" value="ECO:0007669"/>
    <property type="project" value="TreeGrafter"/>
</dbReference>
<evidence type="ECO:0000313" key="3">
    <source>
        <dbReference type="EMBL" id="CAD7431303.1"/>
    </source>
</evidence>
<dbReference type="PANTHER" id="PTHR47219:SF4">
    <property type="entry name" value="TBC1 DOMAIN FAMILY MEMBER 10A"/>
    <property type="match status" value="1"/>
</dbReference>
<dbReference type="InterPro" id="IPR000195">
    <property type="entry name" value="Rab-GAP-TBC_dom"/>
</dbReference>
<evidence type="ECO:0000259" key="2">
    <source>
        <dbReference type="PROSITE" id="PS50086"/>
    </source>
</evidence>
<dbReference type="FunFam" id="1.10.10.750:FF:000001">
    <property type="entry name" value="TBC1 domain family member 10A"/>
    <property type="match status" value="1"/>
</dbReference>